<accession>A0A0A8ZNZ3</accession>
<evidence type="ECO:0000256" key="1">
    <source>
        <dbReference type="SAM" id="SignalP"/>
    </source>
</evidence>
<organism evidence="2">
    <name type="scientific">Arundo donax</name>
    <name type="common">Giant reed</name>
    <name type="synonym">Donax arundinaceus</name>
    <dbReference type="NCBI Taxonomy" id="35708"/>
    <lineage>
        <taxon>Eukaryota</taxon>
        <taxon>Viridiplantae</taxon>
        <taxon>Streptophyta</taxon>
        <taxon>Embryophyta</taxon>
        <taxon>Tracheophyta</taxon>
        <taxon>Spermatophyta</taxon>
        <taxon>Magnoliopsida</taxon>
        <taxon>Liliopsida</taxon>
        <taxon>Poales</taxon>
        <taxon>Poaceae</taxon>
        <taxon>PACMAD clade</taxon>
        <taxon>Arundinoideae</taxon>
        <taxon>Arundineae</taxon>
        <taxon>Arundo</taxon>
    </lineage>
</organism>
<dbReference type="AlphaFoldDB" id="A0A0A8ZNZ3"/>
<reference evidence="2" key="1">
    <citation type="submission" date="2014-09" db="EMBL/GenBank/DDBJ databases">
        <authorList>
            <person name="Magalhaes I.L.F."/>
            <person name="Oliveira U."/>
            <person name="Santos F.R."/>
            <person name="Vidigal T.H.D.A."/>
            <person name="Brescovit A.D."/>
            <person name="Santos A.J."/>
        </authorList>
    </citation>
    <scope>NUCLEOTIDE SEQUENCE</scope>
    <source>
        <tissue evidence="2">Shoot tissue taken approximately 20 cm above the soil surface</tissue>
    </source>
</reference>
<feature type="signal peptide" evidence="1">
    <location>
        <begin position="1"/>
        <end position="16"/>
    </location>
</feature>
<proteinExistence type="predicted"/>
<reference evidence="2" key="2">
    <citation type="journal article" date="2015" name="Data Brief">
        <title>Shoot transcriptome of the giant reed, Arundo donax.</title>
        <authorList>
            <person name="Barrero R.A."/>
            <person name="Guerrero F.D."/>
            <person name="Moolhuijzen P."/>
            <person name="Goolsby J.A."/>
            <person name="Tidwell J."/>
            <person name="Bellgard S.E."/>
            <person name="Bellgard M.I."/>
        </authorList>
    </citation>
    <scope>NUCLEOTIDE SEQUENCE</scope>
    <source>
        <tissue evidence="2">Shoot tissue taken approximately 20 cm above the soil surface</tissue>
    </source>
</reference>
<dbReference type="EMBL" id="GBRH01259415">
    <property type="protein sequence ID" value="JAD38480.1"/>
    <property type="molecule type" value="Transcribed_RNA"/>
</dbReference>
<name>A0A0A8ZNZ3_ARUDO</name>
<feature type="chain" id="PRO_5002042415" evidence="1">
    <location>
        <begin position="17"/>
        <end position="45"/>
    </location>
</feature>
<protein>
    <submittedName>
        <fullName evidence="2">Uncharacterized protein</fullName>
    </submittedName>
</protein>
<sequence>MHIVCAFLLLADLVRVKHSVIGVVAEISVGDFEWMFNCCPACVRK</sequence>
<evidence type="ECO:0000313" key="2">
    <source>
        <dbReference type="EMBL" id="JAD38480.1"/>
    </source>
</evidence>
<keyword evidence="1" id="KW-0732">Signal</keyword>